<gene>
    <name evidence="2" type="ORF">GBAR_LOCUS5987</name>
</gene>
<dbReference type="GO" id="GO:0004803">
    <property type="term" value="F:transposase activity"/>
    <property type="evidence" value="ECO:0007669"/>
    <property type="project" value="InterPro"/>
</dbReference>
<reference evidence="2" key="1">
    <citation type="submission" date="2023-03" db="EMBL/GenBank/DDBJ databases">
        <authorList>
            <person name="Steffen K."/>
            <person name="Cardenas P."/>
        </authorList>
    </citation>
    <scope>NUCLEOTIDE SEQUENCE</scope>
</reference>
<dbReference type="AlphaFoldDB" id="A0AA35W9A3"/>
<proteinExistence type="predicted"/>
<evidence type="ECO:0000313" key="2">
    <source>
        <dbReference type="EMBL" id="CAI8008801.1"/>
    </source>
</evidence>
<dbReference type="PANTHER" id="PTHR33055">
    <property type="entry name" value="TRANSPOSASE FOR INSERTION SEQUENCE ELEMENT IS1111A"/>
    <property type="match status" value="1"/>
</dbReference>
<dbReference type="Proteomes" id="UP001174909">
    <property type="component" value="Unassembled WGS sequence"/>
</dbReference>
<organism evidence="2 3">
    <name type="scientific">Geodia barretti</name>
    <name type="common">Barrett's horny sponge</name>
    <dbReference type="NCBI Taxonomy" id="519541"/>
    <lineage>
        <taxon>Eukaryota</taxon>
        <taxon>Metazoa</taxon>
        <taxon>Porifera</taxon>
        <taxon>Demospongiae</taxon>
        <taxon>Heteroscleromorpha</taxon>
        <taxon>Tetractinellida</taxon>
        <taxon>Astrophorina</taxon>
        <taxon>Geodiidae</taxon>
        <taxon>Geodia</taxon>
    </lineage>
</organism>
<dbReference type="PANTHER" id="PTHR33055:SF3">
    <property type="entry name" value="PUTATIVE TRANSPOSASE FOR IS117-RELATED"/>
    <property type="match status" value="1"/>
</dbReference>
<dbReference type="EMBL" id="CASHTH010000896">
    <property type="protein sequence ID" value="CAI8008801.1"/>
    <property type="molecule type" value="Genomic_DNA"/>
</dbReference>
<dbReference type="SUPFAM" id="SSF48150">
    <property type="entry name" value="DNA-glycosylase"/>
    <property type="match status" value="1"/>
</dbReference>
<dbReference type="InterPro" id="IPR002525">
    <property type="entry name" value="Transp_IS110-like_N"/>
</dbReference>
<sequence length="394" mass="43985">MTSPFLFFVGIDWGSTTHHVCLLEANGSVRGSRAFPHGGAGQAELVRWLLDETGAAPGQLAVAIETPHGPVVEGLLVAGFAVFAIGPAQIPGSRRRYVSSGAKDDPRDAWMLARALRADPDLFRRVELEKPLVLQLRERTRTINELTCQRTRLCHQIRQQLWRYYPQLLAIPDLLNQLTHPWFRELWNKAKTPALALKLRVSTLAKLLKKHGIRRLNAKGLWEILHAPALTVAPGAACRALQSLFAQAHTTNQLLAQARQDVRELLKAFSQAHPDDERPDDMTLFRSLPGVGGYVLSTLFAEAFDLLQRRDYPALRATRLGVDHELRNALYHWARVAAVHDPLSKARYRALRARGHSHGRALRTVGDRLLAVACAMLKNGTLYDPKLSRDKLAA</sequence>
<dbReference type="GO" id="GO:0003677">
    <property type="term" value="F:DNA binding"/>
    <property type="evidence" value="ECO:0007669"/>
    <property type="project" value="InterPro"/>
</dbReference>
<protein>
    <submittedName>
        <fullName evidence="2">Transposase y4uE</fullName>
    </submittedName>
</protein>
<dbReference type="InterPro" id="IPR011257">
    <property type="entry name" value="DNA_glycosylase"/>
</dbReference>
<name>A0AA35W9A3_GEOBA</name>
<evidence type="ECO:0000313" key="3">
    <source>
        <dbReference type="Proteomes" id="UP001174909"/>
    </source>
</evidence>
<keyword evidence="3" id="KW-1185">Reference proteome</keyword>
<dbReference type="GO" id="GO:0006281">
    <property type="term" value="P:DNA repair"/>
    <property type="evidence" value="ECO:0007669"/>
    <property type="project" value="InterPro"/>
</dbReference>
<feature type="domain" description="Transposase IS110-like N-terminal" evidence="1">
    <location>
        <begin position="9"/>
        <end position="166"/>
    </location>
</feature>
<dbReference type="InterPro" id="IPR047650">
    <property type="entry name" value="Transpos_IS110"/>
</dbReference>
<accession>A0AA35W9A3</accession>
<dbReference type="GO" id="GO:0006313">
    <property type="term" value="P:DNA transposition"/>
    <property type="evidence" value="ECO:0007669"/>
    <property type="project" value="InterPro"/>
</dbReference>
<dbReference type="Pfam" id="PF01548">
    <property type="entry name" value="DEDD_Tnp_IS110"/>
    <property type="match status" value="1"/>
</dbReference>
<comment type="caution">
    <text evidence="2">The sequence shown here is derived from an EMBL/GenBank/DDBJ whole genome shotgun (WGS) entry which is preliminary data.</text>
</comment>
<evidence type="ECO:0000259" key="1">
    <source>
        <dbReference type="Pfam" id="PF01548"/>
    </source>
</evidence>